<protein>
    <submittedName>
        <fullName evidence="3">Beta-lactamase</fullName>
    </submittedName>
</protein>
<feature type="domain" description="Penicillin-binding protein transpeptidase" evidence="2">
    <location>
        <begin position="50"/>
        <end position="270"/>
    </location>
</feature>
<comment type="caution">
    <text evidence="3">The sequence shown here is derived from an EMBL/GenBank/DDBJ whole genome shotgun (WGS) entry which is preliminary data.</text>
</comment>
<dbReference type="Gene3D" id="3.40.710.10">
    <property type="entry name" value="DD-peptidase/beta-lactamase superfamily"/>
    <property type="match status" value="1"/>
</dbReference>
<evidence type="ECO:0000313" key="4">
    <source>
        <dbReference type="Proteomes" id="UP000035017"/>
    </source>
</evidence>
<dbReference type="InterPro" id="IPR001460">
    <property type="entry name" value="PCN-bd_Tpept"/>
</dbReference>
<dbReference type="EMBL" id="JXQV01000012">
    <property type="protein sequence ID" value="KIQ01921.1"/>
    <property type="molecule type" value="Genomic_DNA"/>
</dbReference>
<proteinExistence type="predicted"/>
<accession>A0A0D0K1B3</accession>
<dbReference type="AlphaFoldDB" id="A0A0D0K1B3"/>
<gene>
    <name evidence="3" type="ORF">RU07_14390</name>
</gene>
<dbReference type="GO" id="GO:0008658">
    <property type="term" value="F:penicillin binding"/>
    <property type="evidence" value="ECO:0007669"/>
    <property type="project" value="InterPro"/>
</dbReference>
<dbReference type="Proteomes" id="UP000035017">
    <property type="component" value="Unassembled WGS sequence"/>
</dbReference>
<evidence type="ECO:0000259" key="2">
    <source>
        <dbReference type="Pfam" id="PF00905"/>
    </source>
</evidence>
<organism evidence="3 4">
    <name type="scientific">Agrobacterium tumefaciens</name>
    <dbReference type="NCBI Taxonomy" id="358"/>
    <lineage>
        <taxon>Bacteria</taxon>
        <taxon>Pseudomonadati</taxon>
        <taxon>Pseudomonadota</taxon>
        <taxon>Alphaproteobacteria</taxon>
        <taxon>Hyphomicrobiales</taxon>
        <taxon>Rhizobiaceae</taxon>
        <taxon>Rhizobium/Agrobacterium group</taxon>
        <taxon>Agrobacterium</taxon>
        <taxon>Agrobacterium tumefaciens complex</taxon>
    </lineage>
</organism>
<dbReference type="SUPFAM" id="SSF56601">
    <property type="entry name" value="beta-lactamase/transpeptidase-like"/>
    <property type="match status" value="1"/>
</dbReference>
<evidence type="ECO:0000313" key="3">
    <source>
        <dbReference type="EMBL" id="KIQ01921.1"/>
    </source>
</evidence>
<keyword evidence="1" id="KW-0732">Signal</keyword>
<reference evidence="3 4" key="1">
    <citation type="submission" date="2014-12" db="EMBL/GenBank/DDBJ databases">
        <title>16Stimator: statistical estimation of ribosomal gene copy numbers from draft genome assemblies.</title>
        <authorList>
            <person name="Perisin M.A."/>
            <person name="Vetter M."/>
            <person name="Gilbert J.A."/>
            <person name="Bergelson J."/>
        </authorList>
    </citation>
    <scope>NUCLEOTIDE SEQUENCE [LARGE SCALE GENOMIC DNA]</scope>
    <source>
        <strain evidence="3 4">MEJ076</strain>
    </source>
</reference>
<evidence type="ECO:0000256" key="1">
    <source>
        <dbReference type="SAM" id="SignalP"/>
    </source>
</evidence>
<name>A0A0D0K1B3_AGRTU</name>
<dbReference type="OrthoDB" id="9762883at2"/>
<feature type="chain" id="PRO_5002214044" evidence="1">
    <location>
        <begin position="31"/>
        <end position="277"/>
    </location>
</feature>
<dbReference type="Pfam" id="PF00905">
    <property type="entry name" value="Transpeptidase"/>
    <property type="match status" value="1"/>
</dbReference>
<sequence>MLSRCAVLKALCLSAAGLSGAGLVPGGANASQHVYECTFVTSVETGAVMTQQGTCDKRVPPGATFNIPLALIGYDSGVLLDEFNPVWDWQKGMDAAPADRRKVDPSAWQKNGVNWYGTEIASRLGPEKFLSYVKRLGFGTTSTAGAPGTTPKGMAAWMGGALQISPVEQVGFLRRLMGNNLPFARDAQNKTRAIMPVFDAAEAWSVHGTSGMGNLNGDDGKPDPQRPFGWFVGWAEREGQHIVFARLRINDKPSDAPMGQVVRDEFLRDIARVSVRR</sequence>
<feature type="signal peptide" evidence="1">
    <location>
        <begin position="1"/>
        <end position="30"/>
    </location>
</feature>
<dbReference type="InterPro" id="IPR012338">
    <property type="entry name" value="Beta-lactam/transpept-like"/>
</dbReference>